<evidence type="ECO:0000256" key="2">
    <source>
        <dbReference type="ARBA" id="ARBA00022519"/>
    </source>
</evidence>
<dbReference type="Pfam" id="PF00149">
    <property type="entry name" value="Metallophos"/>
    <property type="match status" value="1"/>
</dbReference>
<dbReference type="SUPFAM" id="SSF56300">
    <property type="entry name" value="Metallo-dependent phosphatases"/>
    <property type="match status" value="1"/>
</dbReference>
<dbReference type="GO" id="GO:0016020">
    <property type="term" value="C:membrane"/>
    <property type="evidence" value="ECO:0007669"/>
    <property type="project" value="GOC"/>
</dbReference>
<gene>
    <name evidence="7" type="ORF">LY28_02354</name>
</gene>
<keyword evidence="8" id="KW-1185">Reference proteome</keyword>
<evidence type="ECO:0000313" key="8">
    <source>
        <dbReference type="Proteomes" id="UP000248132"/>
    </source>
</evidence>
<keyword evidence="3" id="KW-0479">Metal-binding</keyword>
<dbReference type="InterPro" id="IPR029052">
    <property type="entry name" value="Metallo-depent_PP-like"/>
</dbReference>
<dbReference type="AlphaFoldDB" id="A0A318XKZ0"/>
<feature type="domain" description="Calcineurin-like phosphoesterase" evidence="6">
    <location>
        <begin position="24"/>
        <end position="231"/>
    </location>
</feature>
<evidence type="ECO:0000256" key="4">
    <source>
        <dbReference type="ARBA" id="ARBA00023136"/>
    </source>
</evidence>
<keyword evidence="1" id="KW-1003">Cell membrane</keyword>
<evidence type="ECO:0000313" key="7">
    <source>
        <dbReference type="EMBL" id="PYG87216.1"/>
    </source>
</evidence>
<evidence type="ECO:0000256" key="3">
    <source>
        <dbReference type="ARBA" id="ARBA00022723"/>
    </source>
</evidence>
<dbReference type="GO" id="GO:0008758">
    <property type="term" value="F:UDP-2,3-diacylglucosamine hydrolase activity"/>
    <property type="evidence" value="ECO:0007669"/>
    <property type="project" value="TreeGrafter"/>
</dbReference>
<comment type="caution">
    <text evidence="7">The sequence shown here is derived from an EMBL/GenBank/DDBJ whole genome shotgun (WGS) entry which is preliminary data.</text>
</comment>
<dbReference type="PANTHER" id="PTHR34990">
    <property type="entry name" value="UDP-2,3-DIACYLGLUCOSAMINE HYDROLASE-RELATED"/>
    <property type="match status" value="1"/>
</dbReference>
<keyword evidence="2" id="KW-0997">Cell inner membrane</keyword>
<dbReference type="Gene3D" id="3.60.21.10">
    <property type="match status" value="1"/>
</dbReference>
<reference evidence="7 8" key="1">
    <citation type="submission" date="2018-06" db="EMBL/GenBank/DDBJ databases">
        <title>Genomic Encyclopedia of Type Strains, Phase I: the one thousand microbial genomes (KMG-I) project.</title>
        <authorList>
            <person name="Kyrpides N."/>
        </authorList>
    </citation>
    <scope>NUCLEOTIDE SEQUENCE [LARGE SCALE GENOMIC DNA]</scope>
    <source>
        <strain evidence="7 8">DSM 19573</strain>
    </source>
</reference>
<dbReference type="GO" id="GO:0046872">
    <property type="term" value="F:metal ion binding"/>
    <property type="evidence" value="ECO:0007669"/>
    <property type="project" value="UniProtKB-KW"/>
</dbReference>
<dbReference type="OrthoDB" id="9773199at2"/>
<evidence type="ECO:0000256" key="5">
    <source>
        <dbReference type="ARBA" id="ARBA00023211"/>
    </source>
</evidence>
<sequence length="303" mass="35099">MDKLDVVTSIFNSAKQLTFNNYSRIILMSDCHRGNGSWTDNFLKNRNIFIGALTYYYKNNYTYIELGDGDELWENTQLSDIMSVHKDTFSLLSKFHDKGRFYMLYGNHDIEKKDFNFVKKNLGRFFNQREEEFSSIFESLEIHEGLVLRHEVTNDKILLIHGHQVNTLNSDLWWLGKLLVKNLWKPLESLGVNDPTSAAKNYQVKISVAKQLTDWVIKEKHILIAGHNHKPSFPEVGQPPYFNDGSCIHPRCITGIEISDGSICLVKWSVKTREDGTLYIDRDILGGPRKLNDYFLSLKNINN</sequence>
<accession>A0A318XKZ0</accession>
<protein>
    <submittedName>
        <fullName evidence="7">UDP-2,3-diacylglucosamine pyrophosphatase LpxH</fullName>
    </submittedName>
</protein>
<proteinExistence type="predicted"/>
<organism evidence="7 8">
    <name type="scientific">Ruminiclostridium sufflavum DSM 19573</name>
    <dbReference type="NCBI Taxonomy" id="1121337"/>
    <lineage>
        <taxon>Bacteria</taxon>
        <taxon>Bacillati</taxon>
        <taxon>Bacillota</taxon>
        <taxon>Clostridia</taxon>
        <taxon>Eubacteriales</taxon>
        <taxon>Oscillospiraceae</taxon>
        <taxon>Ruminiclostridium</taxon>
    </lineage>
</organism>
<dbReference type="InterPro" id="IPR004843">
    <property type="entry name" value="Calcineurin-like_PHP"/>
</dbReference>
<dbReference type="InterPro" id="IPR043461">
    <property type="entry name" value="LpxH-like"/>
</dbReference>
<dbReference type="RefSeq" id="WP_110462374.1">
    <property type="nucleotide sequence ID" value="NZ_QKMR01000013.1"/>
</dbReference>
<evidence type="ECO:0000256" key="1">
    <source>
        <dbReference type="ARBA" id="ARBA00022475"/>
    </source>
</evidence>
<evidence type="ECO:0000259" key="6">
    <source>
        <dbReference type="Pfam" id="PF00149"/>
    </source>
</evidence>
<dbReference type="EMBL" id="QKMR01000013">
    <property type="protein sequence ID" value="PYG87216.1"/>
    <property type="molecule type" value="Genomic_DNA"/>
</dbReference>
<dbReference type="Proteomes" id="UP000248132">
    <property type="component" value="Unassembled WGS sequence"/>
</dbReference>
<name>A0A318XKZ0_9FIRM</name>
<dbReference type="PANTHER" id="PTHR34990:SF2">
    <property type="entry name" value="BLL8164 PROTEIN"/>
    <property type="match status" value="1"/>
</dbReference>
<keyword evidence="4" id="KW-0472">Membrane</keyword>
<keyword evidence="5" id="KW-0464">Manganese</keyword>
<dbReference type="GO" id="GO:0009245">
    <property type="term" value="P:lipid A biosynthetic process"/>
    <property type="evidence" value="ECO:0007669"/>
    <property type="project" value="TreeGrafter"/>
</dbReference>